<accession>A0ABR7XKI2</accession>
<dbReference type="Proteomes" id="UP000625551">
    <property type="component" value="Unassembled WGS sequence"/>
</dbReference>
<organism evidence="1 2">
    <name type="scientific">Pontibacter aquaedesilientis</name>
    <dbReference type="NCBI Taxonomy" id="2766980"/>
    <lineage>
        <taxon>Bacteria</taxon>
        <taxon>Pseudomonadati</taxon>
        <taxon>Bacteroidota</taxon>
        <taxon>Cytophagia</taxon>
        <taxon>Cytophagales</taxon>
        <taxon>Hymenobacteraceae</taxon>
        <taxon>Pontibacter</taxon>
    </lineage>
</organism>
<comment type="caution">
    <text evidence="1">The sequence shown here is derived from an EMBL/GenBank/DDBJ whole genome shotgun (WGS) entry which is preliminary data.</text>
</comment>
<dbReference type="EMBL" id="JACXAJ010000011">
    <property type="protein sequence ID" value="MBD1398804.1"/>
    <property type="molecule type" value="Genomic_DNA"/>
</dbReference>
<sequence length="696" mass="81235">MFKQLAVVNGDNVNRYGYRFTIGALEDSMFQKSLTGVPSLLGHDSHKPIGWNFPLGLYFEPHSTRLVALYLLTDTDEDQEYINRVYQNELIRRNQELCKPFLDEFSKLLSPYTNDTGHYIYCGCVSYHEKGILYRLYPELHTLKDKDGLVYLDQLLESFEYLGQGIFKCKKSEIAIFCHSFFRRNLSRHNNFHYHFLDQFIRLNDTPDITLRVALDDDLIGYSSTFNEQIELEYWWGPKYNDNIDEIPLGVTHYECDKGQRTFSGVSGTQFWWKGDEESMILELEELKDNPTLGVSAEMYGCRYIHSIYLKDTFYFDHFDGAVRMYEEDQMLQRLEQPINKAGKNTDYTKLFRIDGKLSISTWKSLTTHYFQDNPLLYEYFGHKEEYRKLRENFDIPLQTKGVVESLVPYKLKREEGIRLFVSYHKPSPVTLDFERTIINPDTITSKNGKIDIIEFDALEVKKALNRLGEDLTIPDGLALIKCHDAYINYPTILHSPNNVEENLGLTLQAYYLLLKSICKRADKYVSFTLAWPFEDKEAKLSIYGHVAEIVEWLKVNQHIPLKHSDFRVWLENQNKWLSGRYSCQSNKPDLFELVNGDGVIYVKRRSINPDWVQDITNDENGLKYKLEIPEDNRDLLEAIQKNDIHLAFSTIVSKARCGKTSGDYFTSTTSKYLDNDVYVVLEECSLAGAFWTDKP</sequence>
<evidence type="ECO:0000313" key="2">
    <source>
        <dbReference type="Proteomes" id="UP000625551"/>
    </source>
</evidence>
<dbReference type="RefSeq" id="WP_191184937.1">
    <property type="nucleotide sequence ID" value="NZ_JACXAJ010000011.1"/>
</dbReference>
<reference evidence="1 2" key="1">
    <citation type="submission" date="2020-09" db="EMBL/GenBank/DDBJ databases">
        <title>Genome sequencing and assembly of Pontibacter sp.</title>
        <authorList>
            <person name="Chhetri G."/>
        </authorList>
    </citation>
    <scope>NUCLEOTIDE SEQUENCE [LARGE SCALE GENOMIC DNA]</scope>
    <source>
        <strain evidence="1 2">JH31</strain>
    </source>
</reference>
<proteinExistence type="predicted"/>
<gene>
    <name evidence="1" type="ORF">H9Q13_16650</name>
</gene>
<protein>
    <submittedName>
        <fullName evidence="1">Uncharacterized protein</fullName>
    </submittedName>
</protein>
<keyword evidence="2" id="KW-1185">Reference proteome</keyword>
<evidence type="ECO:0000313" key="1">
    <source>
        <dbReference type="EMBL" id="MBD1398804.1"/>
    </source>
</evidence>
<name>A0ABR7XKI2_9BACT</name>